<protein>
    <submittedName>
        <fullName evidence="1">Uncharacterized protein</fullName>
    </submittedName>
</protein>
<reference evidence="1 2" key="1">
    <citation type="journal article" date="2021" name="Nat. Commun.">
        <title>Genetic determinants of endophytism in the Arabidopsis root mycobiome.</title>
        <authorList>
            <person name="Mesny F."/>
            <person name="Miyauchi S."/>
            <person name="Thiergart T."/>
            <person name="Pickel B."/>
            <person name="Atanasova L."/>
            <person name="Karlsson M."/>
            <person name="Huettel B."/>
            <person name="Barry K.W."/>
            <person name="Haridas S."/>
            <person name="Chen C."/>
            <person name="Bauer D."/>
            <person name="Andreopoulos W."/>
            <person name="Pangilinan J."/>
            <person name="LaButti K."/>
            <person name="Riley R."/>
            <person name="Lipzen A."/>
            <person name="Clum A."/>
            <person name="Drula E."/>
            <person name="Henrissat B."/>
            <person name="Kohler A."/>
            <person name="Grigoriev I.V."/>
            <person name="Martin F.M."/>
            <person name="Hacquard S."/>
        </authorList>
    </citation>
    <scope>NUCLEOTIDE SEQUENCE [LARGE SCALE GENOMIC DNA]</scope>
    <source>
        <strain evidence="1 2">MPI-CAGE-CH-0241</strain>
    </source>
</reference>
<dbReference type="OrthoDB" id="3649348at2759"/>
<evidence type="ECO:0000313" key="2">
    <source>
        <dbReference type="Proteomes" id="UP000777438"/>
    </source>
</evidence>
<comment type="caution">
    <text evidence="1">The sequence shown here is derived from an EMBL/GenBank/DDBJ whole genome shotgun (WGS) entry which is preliminary data.</text>
</comment>
<evidence type="ECO:0000313" key="1">
    <source>
        <dbReference type="EMBL" id="KAH6884200.1"/>
    </source>
</evidence>
<dbReference type="AlphaFoldDB" id="A0A9P9AL67"/>
<sequence length="146" mass="15509">MATPVPIILCGLTEMIGKSVIEGLKPTYDVVHFIMSSESGIQEIPQVLRGQIPDNRLSSIGSGNLQNGVKAVVLGGGYDDDGVIASMREAASKAANLPWVRQDTRKPTPPLGPEYGKAMVGRVREALGELQASGKLDGNEGGVFWY</sequence>
<proteinExistence type="predicted"/>
<name>A0A9P9AL67_9HYPO</name>
<accession>A0A9P9AL67</accession>
<keyword evidence="2" id="KW-1185">Reference proteome</keyword>
<organism evidence="1 2">
    <name type="scientific">Thelonectria olida</name>
    <dbReference type="NCBI Taxonomy" id="1576542"/>
    <lineage>
        <taxon>Eukaryota</taxon>
        <taxon>Fungi</taxon>
        <taxon>Dikarya</taxon>
        <taxon>Ascomycota</taxon>
        <taxon>Pezizomycotina</taxon>
        <taxon>Sordariomycetes</taxon>
        <taxon>Hypocreomycetidae</taxon>
        <taxon>Hypocreales</taxon>
        <taxon>Nectriaceae</taxon>
        <taxon>Thelonectria</taxon>
    </lineage>
</organism>
<dbReference type="Proteomes" id="UP000777438">
    <property type="component" value="Unassembled WGS sequence"/>
</dbReference>
<gene>
    <name evidence="1" type="ORF">B0T10DRAFT_135564</name>
</gene>
<dbReference type="EMBL" id="JAGPYM010000021">
    <property type="protein sequence ID" value="KAH6884200.1"/>
    <property type="molecule type" value="Genomic_DNA"/>
</dbReference>